<sequence>MSEHSGYVGDGITELDSGNGLSQLFGPVKKSRSAHYNDDIRLCIIEEVYKQPILWDPGNTERITMLQRRRAYSEIAFKIGNQENGLKAADVERQWKNLKDTYIKLKKKVTTDEQGNLLIPKWKFFRCLAFIDNEDLECFNIMEEIAFARKEHGIEAKNQENCKSNISDNSNRLLELSVEPIERPKKRMKLEKVVVKPSTSTVPRPTTSTPEVKNKVPPVMTPSSSKIERDDGLMDEYTAFCNSLIHPLKEIGDYSKLEYYKFQKMVRDALFDVQMKIHTSRIS</sequence>
<dbReference type="InterPro" id="IPR006578">
    <property type="entry name" value="MADF-dom"/>
</dbReference>
<protein>
    <recommendedName>
        <fullName evidence="2">MADF domain-containing protein</fullName>
    </recommendedName>
</protein>
<dbReference type="OrthoDB" id="6600747at2759"/>
<dbReference type="SMART" id="SM00595">
    <property type="entry name" value="MADF"/>
    <property type="match status" value="1"/>
</dbReference>
<evidence type="ECO:0000259" key="2">
    <source>
        <dbReference type="PROSITE" id="PS51029"/>
    </source>
</evidence>
<feature type="region of interest" description="Disordered" evidence="1">
    <location>
        <begin position="197"/>
        <end position="228"/>
    </location>
</feature>
<dbReference type="GO" id="GO:0005634">
    <property type="term" value="C:nucleus"/>
    <property type="evidence" value="ECO:0007669"/>
    <property type="project" value="TreeGrafter"/>
</dbReference>
<evidence type="ECO:0000313" key="3">
    <source>
        <dbReference type="EMBL" id="CAD5206685.1"/>
    </source>
</evidence>
<dbReference type="EMBL" id="CAJFCW020000001">
    <property type="protein sequence ID" value="CAG9082767.1"/>
    <property type="molecule type" value="Genomic_DNA"/>
</dbReference>
<dbReference type="EMBL" id="CAJFDH010000001">
    <property type="protein sequence ID" value="CAD5206685.1"/>
    <property type="molecule type" value="Genomic_DNA"/>
</dbReference>
<comment type="caution">
    <text evidence="3">The sequence shown here is derived from an EMBL/GenBank/DDBJ whole genome shotgun (WGS) entry which is preliminary data.</text>
</comment>
<dbReference type="InterPro" id="IPR039353">
    <property type="entry name" value="TF_Adf1"/>
</dbReference>
<dbReference type="Proteomes" id="UP000614601">
    <property type="component" value="Unassembled WGS sequence"/>
</dbReference>
<dbReference type="AlphaFoldDB" id="A0A811JT99"/>
<feature type="compositionally biased region" description="Low complexity" evidence="1">
    <location>
        <begin position="197"/>
        <end position="211"/>
    </location>
</feature>
<dbReference type="PANTHER" id="PTHR12243">
    <property type="entry name" value="MADF DOMAIN TRANSCRIPTION FACTOR"/>
    <property type="match status" value="1"/>
</dbReference>
<name>A0A811JT99_9BILA</name>
<dbReference type="GO" id="GO:0006357">
    <property type="term" value="P:regulation of transcription by RNA polymerase II"/>
    <property type="evidence" value="ECO:0007669"/>
    <property type="project" value="TreeGrafter"/>
</dbReference>
<dbReference type="Proteomes" id="UP000783686">
    <property type="component" value="Unassembled WGS sequence"/>
</dbReference>
<feature type="domain" description="MADF" evidence="2">
    <location>
        <begin position="43"/>
        <end position="136"/>
    </location>
</feature>
<dbReference type="PROSITE" id="PS51029">
    <property type="entry name" value="MADF"/>
    <property type="match status" value="1"/>
</dbReference>
<reference evidence="3" key="1">
    <citation type="submission" date="2020-09" db="EMBL/GenBank/DDBJ databases">
        <authorList>
            <person name="Kikuchi T."/>
        </authorList>
    </citation>
    <scope>NUCLEOTIDE SEQUENCE</scope>
    <source>
        <strain evidence="3">SH1</strain>
    </source>
</reference>
<proteinExistence type="predicted"/>
<dbReference type="GO" id="GO:0005667">
    <property type="term" value="C:transcription regulator complex"/>
    <property type="evidence" value="ECO:0007669"/>
    <property type="project" value="TreeGrafter"/>
</dbReference>
<organism evidence="3 4">
    <name type="scientific">Bursaphelenchus okinawaensis</name>
    <dbReference type="NCBI Taxonomy" id="465554"/>
    <lineage>
        <taxon>Eukaryota</taxon>
        <taxon>Metazoa</taxon>
        <taxon>Ecdysozoa</taxon>
        <taxon>Nematoda</taxon>
        <taxon>Chromadorea</taxon>
        <taxon>Rhabditida</taxon>
        <taxon>Tylenchina</taxon>
        <taxon>Tylenchomorpha</taxon>
        <taxon>Aphelenchoidea</taxon>
        <taxon>Aphelenchoididae</taxon>
        <taxon>Bursaphelenchus</taxon>
    </lineage>
</organism>
<evidence type="ECO:0000313" key="4">
    <source>
        <dbReference type="Proteomes" id="UP000614601"/>
    </source>
</evidence>
<accession>A0A811JT99</accession>
<gene>
    <name evidence="3" type="ORF">BOKJ2_LOCUS1369</name>
</gene>
<dbReference type="Pfam" id="PF10545">
    <property type="entry name" value="MADF_DNA_bdg"/>
    <property type="match status" value="1"/>
</dbReference>
<evidence type="ECO:0000256" key="1">
    <source>
        <dbReference type="SAM" id="MobiDB-lite"/>
    </source>
</evidence>
<dbReference type="PANTHER" id="PTHR12243:SF67">
    <property type="entry name" value="COREPRESSOR OF PANGOLIN, ISOFORM A-RELATED"/>
    <property type="match status" value="1"/>
</dbReference>
<keyword evidence="4" id="KW-1185">Reference proteome</keyword>